<evidence type="ECO:0000313" key="2">
    <source>
        <dbReference type="EMBL" id="MTV52906.1"/>
    </source>
</evidence>
<sequence>MCDTPPNGGKTPAELSKIQKMMAVVILFEVVPPQAATVLNFNAAVADATYPYMSERFARKHVAKTAETARQRATERFNVDQAIIVSTFMLPANARAFNTEVKDLHAAGFFKVLNKWLIATRKQRTLTNSLITDLVIRSRNPVSKLNCTQANDFVAQAFVDYLYYCVADYPNAKAYQKSIVDHYVRSAELYAGDNLIGGYREFDIDNAREHSSFTGPQWNVLQDAMTVAGTPLNGVRVYIRQGLIV</sequence>
<reference evidence="4" key="2">
    <citation type="journal article" date="2019" name="Int. J. Syst. Evol. Microbiol.">
        <title>The Global Catalogue of Microorganisms (GCM) 10K type strain sequencing project: providing services to taxonomists for standard genome sequencing and annotation.</title>
        <authorList>
            <consortium name="The Broad Institute Genomics Platform"/>
            <consortium name="The Broad Institute Genome Sequencing Center for Infectious Disease"/>
            <person name="Wu L."/>
            <person name="Ma J."/>
        </authorList>
    </citation>
    <scope>NUCLEOTIDE SEQUENCE [LARGE SCALE GENOMIC DNA]</scope>
    <source>
        <strain evidence="4">CGMCC 1.15931</strain>
    </source>
</reference>
<protein>
    <submittedName>
        <fullName evidence="2">Uncharacterized protein</fullName>
    </submittedName>
</protein>
<dbReference type="RefSeq" id="WP_155470228.1">
    <property type="nucleotide sequence ID" value="NZ_BMKG01000021.1"/>
</dbReference>
<evidence type="ECO:0000313" key="4">
    <source>
        <dbReference type="Proteomes" id="UP000622638"/>
    </source>
</evidence>
<reference evidence="1" key="4">
    <citation type="submission" date="2024-05" db="EMBL/GenBank/DDBJ databases">
        <authorList>
            <person name="Sun Q."/>
            <person name="Zhou Y."/>
        </authorList>
    </citation>
    <scope>NUCLEOTIDE SEQUENCE</scope>
    <source>
        <strain evidence="1">CGMCC 1.15931</strain>
    </source>
</reference>
<reference evidence="1" key="1">
    <citation type="journal article" date="2014" name="Int. J. Syst. Evol. Microbiol.">
        <title>Complete genome of a new Firmicutes species belonging to the dominant human colonic microbiota ('Ruminococcus bicirculans') reveals two chromosomes and a selective capacity to utilize plant glucans.</title>
        <authorList>
            <consortium name="NISC Comparative Sequencing Program"/>
            <person name="Wegmann U."/>
            <person name="Louis P."/>
            <person name="Goesmann A."/>
            <person name="Henrissat B."/>
            <person name="Duncan S.H."/>
            <person name="Flint H.J."/>
        </authorList>
    </citation>
    <scope>NUCLEOTIDE SEQUENCE</scope>
    <source>
        <strain evidence="1">CGMCC 1.15931</strain>
    </source>
</reference>
<dbReference type="Proteomes" id="UP000430634">
    <property type="component" value="Unassembled WGS sequence"/>
</dbReference>
<organism evidence="2 3">
    <name type="scientific">Pseudoduganella buxea</name>
    <dbReference type="NCBI Taxonomy" id="1949069"/>
    <lineage>
        <taxon>Bacteria</taxon>
        <taxon>Pseudomonadati</taxon>
        <taxon>Pseudomonadota</taxon>
        <taxon>Betaproteobacteria</taxon>
        <taxon>Burkholderiales</taxon>
        <taxon>Oxalobacteraceae</taxon>
        <taxon>Telluria group</taxon>
        <taxon>Pseudoduganella</taxon>
    </lineage>
</organism>
<accession>A0A6I3SWJ8</accession>
<reference evidence="2 3" key="3">
    <citation type="submission" date="2019-11" db="EMBL/GenBank/DDBJ databases">
        <title>Type strains purchased from KCTC, JCM and DSMZ.</title>
        <authorList>
            <person name="Lu H."/>
        </authorList>
    </citation>
    <scope>NUCLEOTIDE SEQUENCE [LARGE SCALE GENOMIC DNA]</scope>
    <source>
        <strain evidence="2 3">KCTC 52429</strain>
    </source>
</reference>
<gene>
    <name evidence="1" type="ORF">GCM10011572_42240</name>
    <name evidence="2" type="ORF">GM672_09205</name>
</gene>
<dbReference type="Proteomes" id="UP000622638">
    <property type="component" value="Unassembled WGS sequence"/>
</dbReference>
<dbReference type="EMBL" id="WNKZ01000019">
    <property type="protein sequence ID" value="MTV52906.1"/>
    <property type="molecule type" value="Genomic_DNA"/>
</dbReference>
<evidence type="ECO:0000313" key="3">
    <source>
        <dbReference type="Proteomes" id="UP000430634"/>
    </source>
</evidence>
<name>A0A6I3SWJ8_9BURK</name>
<dbReference type="AlphaFoldDB" id="A0A6I3SWJ8"/>
<dbReference type="EMBL" id="BMKG01000021">
    <property type="protein sequence ID" value="GGC16444.1"/>
    <property type="molecule type" value="Genomic_DNA"/>
</dbReference>
<evidence type="ECO:0000313" key="1">
    <source>
        <dbReference type="EMBL" id="GGC16444.1"/>
    </source>
</evidence>
<proteinExistence type="predicted"/>
<comment type="caution">
    <text evidence="2">The sequence shown here is derived from an EMBL/GenBank/DDBJ whole genome shotgun (WGS) entry which is preliminary data.</text>
</comment>
<keyword evidence="4" id="KW-1185">Reference proteome</keyword>